<dbReference type="AlphaFoldDB" id="A0ABD5XXB6"/>
<gene>
    <name evidence="2" type="ORF">ACFQRB_09530</name>
</gene>
<evidence type="ECO:0000313" key="3">
    <source>
        <dbReference type="Proteomes" id="UP001596368"/>
    </source>
</evidence>
<feature type="region of interest" description="Disordered" evidence="1">
    <location>
        <begin position="33"/>
        <end position="58"/>
    </location>
</feature>
<dbReference type="Proteomes" id="UP001596368">
    <property type="component" value="Unassembled WGS sequence"/>
</dbReference>
<reference evidence="2 3" key="1">
    <citation type="journal article" date="2019" name="Int. J. Syst. Evol. Microbiol.">
        <title>The Global Catalogue of Microorganisms (GCM) 10K type strain sequencing project: providing services to taxonomists for standard genome sequencing and annotation.</title>
        <authorList>
            <consortium name="The Broad Institute Genomics Platform"/>
            <consortium name="The Broad Institute Genome Sequencing Center for Infectious Disease"/>
            <person name="Wu L."/>
            <person name="Ma J."/>
        </authorList>
    </citation>
    <scope>NUCLEOTIDE SEQUENCE [LARGE SCALE GENOMIC DNA]</scope>
    <source>
        <strain evidence="2 3">DT92</strain>
    </source>
</reference>
<evidence type="ECO:0000313" key="2">
    <source>
        <dbReference type="EMBL" id="MFC7136674.1"/>
    </source>
</evidence>
<organism evidence="2 3">
    <name type="scientific">Halobaculum litoreum</name>
    <dbReference type="NCBI Taxonomy" id="3031998"/>
    <lineage>
        <taxon>Archaea</taxon>
        <taxon>Methanobacteriati</taxon>
        <taxon>Methanobacteriota</taxon>
        <taxon>Stenosarchaea group</taxon>
        <taxon>Halobacteria</taxon>
        <taxon>Halobacteriales</taxon>
        <taxon>Haloferacaceae</taxon>
        <taxon>Halobaculum</taxon>
    </lineage>
</organism>
<keyword evidence="3" id="KW-1185">Reference proteome</keyword>
<dbReference type="EMBL" id="JBHSZG010000001">
    <property type="protein sequence ID" value="MFC7136674.1"/>
    <property type="molecule type" value="Genomic_DNA"/>
</dbReference>
<dbReference type="Pfam" id="PF23956">
    <property type="entry name" value="DUF7285"/>
    <property type="match status" value="1"/>
</dbReference>
<sequence length="84" mass="8543">MTVAGVVSPDRLLALDAAALRDAARANVTVSAGGDRWTVGPPRPSAPGTSDRSLSGVARSERRVGVALGPGRVRPGRLAVTVWG</sequence>
<evidence type="ECO:0000256" key="1">
    <source>
        <dbReference type="SAM" id="MobiDB-lite"/>
    </source>
</evidence>
<dbReference type="InterPro" id="IPR055709">
    <property type="entry name" value="DUF7285"/>
</dbReference>
<protein>
    <submittedName>
        <fullName evidence="2">Uncharacterized protein</fullName>
    </submittedName>
</protein>
<accession>A0ABD5XXB6</accession>
<comment type="caution">
    <text evidence="2">The sequence shown here is derived from an EMBL/GenBank/DDBJ whole genome shotgun (WGS) entry which is preliminary data.</text>
</comment>
<name>A0ABD5XXB6_9EURY</name>
<proteinExistence type="predicted"/>